<accession>A0ABN2Y344</accession>
<protein>
    <submittedName>
        <fullName evidence="3">Uncharacterized protein</fullName>
    </submittedName>
</protein>
<name>A0ABN2Y344_9MICC</name>
<feature type="region of interest" description="Disordered" evidence="1">
    <location>
        <begin position="1"/>
        <end position="56"/>
    </location>
</feature>
<evidence type="ECO:0000313" key="3">
    <source>
        <dbReference type="EMBL" id="GAA2119792.1"/>
    </source>
</evidence>
<dbReference type="RefSeq" id="WP_344224983.1">
    <property type="nucleotide sequence ID" value="NZ_BAAAQA010000020.1"/>
</dbReference>
<gene>
    <name evidence="3" type="ORF">GCM10009824_21020</name>
</gene>
<evidence type="ECO:0000313" key="4">
    <source>
        <dbReference type="Proteomes" id="UP001500166"/>
    </source>
</evidence>
<keyword evidence="2" id="KW-0812">Transmembrane</keyword>
<proteinExistence type="predicted"/>
<feature type="transmembrane region" description="Helical" evidence="2">
    <location>
        <begin position="164"/>
        <end position="192"/>
    </location>
</feature>
<feature type="compositionally biased region" description="Low complexity" evidence="1">
    <location>
        <begin position="31"/>
        <end position="44"/>
    </location>
</feature>
<sequence length="233" mass="25247">MNSTNNPPENSRENNTERPQYGVRVPRSESHSPTASAPPTAPSAVPDQQAGVSPKAARRMGRGLSFTVILLGALVGLGLMAIGFSEGWIVGATLALLGVLGYVMVQFQIIPLFRDPDAVAIRRRSKLWLIPGSLLLIGLLGIGGSFLVEPVMGSSIPEDLVDDYILAFIVAGMTMVVGSALGFGLVAMAMLTRHDDDDSPLRPTDYAERARQRDRNDRPSYYDSDWIRRGPRD</sequence>
<feature type="region of interest" description="Disordered" evidence="1">
    <location>
        <begin position="197"/>
        <end position="233"/>
    </location>
</feature>
<dbReference type="Proteomes" id="UP001500166">
    <property type="component" value="Unassembled WGS sequence"/>
</dbReference>
<feature type="transmembrane region" description="Helical" evidence="2">
    <location>
        <begin position="127"/>
        <end position="148"/>
    </location>
</feature>
<evidence type="ECO:0000256" key="1">
    <source>
        <dbReference type="SAM" id="MobiDB-lite"/>
    </source>
</evidence>
<reference evidence="3 4" key="1">
    <citation type="journal article" date="2019" name="Int. J. Syst. Evol. Microbiol.">
        <title>The Global Catalogue of Microorganisms (GCM) 10K type strain sequencing project: providing services to taxonomists for standard genome sequencing and annotation.</title>
        <authorList>
            <consortium name="The Broad Institute Genomics Platform"/>
            <consortium name="The Broad Institute Genome Sequencing Center for Infectious Disease"/>
            <person name="Wu L."/>
            <person name="Ma J."/>
        </authorList>
    </citation>
    <scope>NUCLEOTIDE SEQUENCE [LARGE SCALE GENOMIC DNA]</scope>
    <source>
        <strain evidence="3 4">JCM 15914</strain>
    </source>
</reference>
<feature type="transmembrane region" description="Helical" evidence="2">
    <location>
        <begin position="63"/>
        <end position="82"/>
    </location>
</feature>
<keyword evidence="2" id="KW-0472">Membrane</keyword>
<evidence type="ECO:0000256" key="2">
    <source>
        <dbReference type="SAM" id="Phobius"/>
    </source>
</evidence>
<comment type="caution">
    <text evidence="3">The sequence shown here is derived from an EMBL/GenBank/DDBJ whole genome shotgun (WGS) entry which is preliminary data.</text>
</comment>
<keyword evidence="2" id="KW-1133">Transmembrane helix</keyword>
<organism evidence="3 4">
    <name type="scientific">Kocuria atrinae</name>
    <dbReference type="NCBI Taxonomy" id="592377"/>
    <lineage>
        <taxon>Bacteria</taxon>
        <taxon>Bacillati</taxon>
        <taxon>Actinomycetota</taxon>
        <taxon>Actinomycetes</taxon>
        <taxon>Micrococcales</taxon>
        <taxon>Micrococcaceae</taxon>
        <taxon>Kocuria</taxon>
    </lineage>
</organism>
<keyword evidence="4" id="KW-1185">Reference proteome</keyword>
<dbReference type="EMBL" id="BAAAQA010000020">
    <property type="protein sequence ID" value="GAA2119792.1"/>
    <property type="molecule type" value="Genomic_DNA"/>
</dbReference>
<feature type="transmembrane region" description="Helical" evidence="2">
    <location>
        <begin position="88"/>
        <end position="107"/>
    </location>
</feature>